<evidence type="ECO:0000313" key="2">
    <source>
        <dbReference type="Proteomes" id="UP001234853"/>
    </source>
</evidence>
<gene>
    <name evidence="1" type="ORF">IBHPHPPA_00026</name>
</gene>
<name>A0AA50F3Z2_9CAUD</name>
<organism evidence="1 2">
    <name type="scientific">Salmonella phage KKP 3828</name>
    <dbReference type="NCBI Taxonomy" id="3041358"/>
    <lineage>
        <taxon>Viruses</taxon>
        <taxon>Duplodnaviria</taxon>
        <taxon>Heunggongvirae</taxon>
        <taxon>Uroviricota</taxon>
        <taxon>Caudoviricetes</taxon>
        <taxon>Autographivirales</taxon>
        <taxon>Autoscriptoviridae</taxon>
        <taxon>Slopekvirinae</taxon>
        <taxon>Koutsourovirus</taxon>
        <taxon>Koutsourovirus KKP3828</taxon>
    </lineage>
</organism>
<reference evidence="1" key="1">
    <citation type="submission" date="2023-05" db="EMBL/GenBank/DDBJ databases">
        <title>Genome analysis of newly isolated bacteriophages.</title>
        <authorList>
            <person name="Wojcicki M."/>
            <person name="Swider O."/>
            <person name="Srednicka P."/>
            <person name="Shymialevich D."/>
        </authorList>
    </citation>
    <scope>NUCLEOTIDE SEQUENCE</scope>
</reference>
<protein>
    <submittedName>
        <fullName evidence="1">Uncharacterized protein</fullName>
    </submittedName>
</protein>
<proteinExistence type="predicted"/>
<dbReference type="Proteomes" id="UP001234853">
    <property type="component" value="Segment"/>
</dbReference>
<evidence type="ECO:0000313" key="1">
    <source>
        <dbReference type="EMBL" id="WLW41026.1"/>
    </source>
</evidence>
<sequence>MFKPWQLIQNKETGVKYLVVEANPFYYGVIIVRTRNMLSSPGHVMGLIDTGQLKLLGNNFKWRDYAN</sequence>
<dbReference type="EMBL" id="OR067835">
    <property type="protein sequence ID" value="WLW41026.1"/>
    <property type="molecule type" value="Genomic_DNA"/>
</dbReference>
<keyword evidence="2" id="KW-1185">Reference proteome</keyword>
<accession>A0AA50F3Z2</accession>